<feature type="domain" description="Cobalamin adenosyltransferase-like" evidence="5">
    <location>
        <begin position="60"/>
        <end position="180"/>
    </location>
</feature>
<protein>
    <submittedName>
        <fullName evidence="6">Cobalamin adenosyltransferase-domain-containing protein</fullName>
    </submittedName>
</protein>
<evidence type="ECO:0000313" key="6">
    <source>
        <dbReference type="EMBL" id="RUS26143.1"/>
    </source>
</evidence>
<keyword evidence="1 4" id="KW-0808">Transferase</keyword>
<dbReference type="GO" id="GO:0008817">
    <property type="term" value="F:corrinoid adenosyltransferase activity"/>
    <property type="evidence" value="ECO:0007669"/>
    <property type="project" value="TreeGrafter"/>
</dbReference>
<accession>A0A433Q8P1</accession>
<evidence type="ECO:0000313" key="7">
    <source>
        <dbReference type="Proteomes" id="UP000274822"/>
    </source>
</evidence>
<evidence type="ECO:0000259" key="5">
    <source>
        <dbReference type="Pfam" id="PF01923"/>
    </source>
</evidence>
<gene>
    <name evidence="6" type="ORF">BC938DRAFT_471181</name>
</gene>
<dbReference type="PANTHER" id="PTHR12213">
    <property type="entry name" value="CORRINOID ADENOSYLTRANSFERASE"/>
    <property type="match status" value="1"/>
</dbReference>
<comment type="caution">
    <text evidence="6">The sequence shown here is derived from an EMBL/GenBank/DDBJ whole genome shotgun (WGS) entry which is preliminary data.</text>
</comment>
<sequence>MFGQLASRSLVVVKTLCNRPTSFAFSKSPAILTYTVARSNNLRRFSISQRFDYSIREMKIYTKTGDKGTSSLFTGERRAKDDNIFEALGTTDELSSHLGLAREFCDEQGNGLSGKLEKIQCLIQDIGSNIATPRESSNAAARLAKTTFDTQGIFVADLEQWIDELTAELPPLTKFILPVRDGYTCLCWG</sequence>
<dbReference type="AlphaFoldDB" id="A0A433Q8P1"/>
<keyword evidence="2 4" id="KW-0547">Nucleotide-binding</keyword>
<dbReference type="InterPro" id="IPR029499">
    <property type="entry name" value="PduO-typ"/>
</dbReference>
<evidence type="ECO:0000256" key="3">
    <source>
        <dbReference type="ARBA" id="ARBA00022840"/>
    </source>
</evidence>
<dbReference type="EMBL" id="RBNJ01011172">
    <property type="protein sequence ID" value="RUS26143.1"/>
    <property type="molecule type" value="Genomic_DNA"/>
</dbReference>
<proteinExistence type="inferred from homology"/>
<evidence type="ECO:0000256" key="2">
    <source>
        <dbReference type="ARBA" id="ARBA00022741"/>
    </source>
</evidence>
<dbReference type="Proteomes" id="UP000274822">
    <property type="component" value="Unassembled WGS sequence"/>
</dbReference>
<dbReference type="Pfam" id="PF01923">
    <property type="entry name" value="Cob_adeno_trans"/>
    <property type="match status" value="1"/>
</dbReference>
<evidence type="ECO:0000256" key="4">
    <source>
        <dbReference type="RuleBase" id="RU366026"/>
    </source>
</evidence>
<dbReference type="Gene3D" id="1.20.1200.10">
    <property type="entry name" value="Cobalamin adenosyltransferase-like"/>
    <property type="match status" value="1"/>
</dbReference>
<name>A0A433Q8P1_9FUNG</name>
<keyword evidence="7" id="KW-1185">Reference proteome</keyword>
<reference evidence="6 7" key="1">
    <citation type="journal article" date="2018" name="New Phytol.">
        <title>Phylogenomics of Endogonaceae and evolution of mycorrhizas within Mucoromycota.</title>
        <authorList>
            <person name="Chang Y."/>
            <person name="Desiro A."/>
            <person name="Na H."/>
            <person name="Sandor L."/>
            <person name="Lipzen A."/>
            <person name="Clum A."/>
            <person name="Barry K."/>
            <person name="Grigoriev I.V."/>
            <person name="Martin F.M."/>
            <person name="Stajich J.E."/>
            <person name="Smith M.E."/>
            <person name="Bonito G."/>
            <person name="Spatafora J.W."/>
        </authorList>
    </citation>
    <scope>NUCLEOTIDE SEQUENCE [LARGE SCALE GENOMIC DNA]</scope>
    <source>
        <strain evidence="6 7">AD002</strain>
    </source>
</reference>
<dbReference type="SUPFAM" id="SSF89028">
    <property type="entry name" value="Cobalamin adenosyltransferase-like"/>
    <property type="match status" value="1"/>
</dbReference>
<dbReference type="GO" id="GO:0005524">
    <property type="term" value="F:ATP binding"/>
    <property type="evidence" value="ECO:0007669"/>
    <property type="project" value="UniProtKB-UniRule"/>
</dbReference>
<evidence type="ECO:0000256" key="1">
    <source>
        <dbReference type="ARBA" id="ARBA00022679"/>
    </source>
</evidence>
<dbReference type="InterPro" id="IPR036451">
    <property type="entry name" value="CblAdoTrfase-like_sf"/>
</dbReference>
<dbReference type="PANTHER" id="PTHR12213:SF0">
    <property type="entry name" value="CORRINOID ADENOSYLTRANSFERASE MMAB"/>
    <property type="match status" value="1"/>
</dbReference>
<keyword evidence="3 4" id="KW-0067">ATP-binding</keyword>
<comment type="similarity">
    <text evidence="4">Belongs to the Cob(I)alamin adenosyltransferase family.</text>
</comment>
<dbReference type="InterPro" id="IPR016030">
    <property type="entry name" value="CblAdoTrfase-like"/>
</dbReference>
<organism evidence="6 7">
    <name type="scientific">Jimgerdemannia flammicorona</name>
    <dbReference type="NCBI Taxonomy" id="994334"/>
    <lineage>
        <taxon>Eukaryota</taxon>
        <taxon>Fungi</taxon>
        <taxon>Fungi incertae sedis</taxon>
        <taxon>Mucoromycota</taxon>
        <taxon>Mucoromycotina</taxon>
        <taxon>Endogonomycetes</taxon>
        <taxon>Endogonales</taxon>
        <taxon>Endogonaceae</taxon>
        <taxon>Jimgerdemannia</taxon>
    </lineage>
</organism>